<keyword evidence="5" id="KW-0472">Membrane</keyword>
<dbReference type="OrthoDB" id="1734943at2759"/>
<accession>A0A9D4U6Z3</accession>
<organism evidence="7 8">
    <name type="scientific">Adiantum capillus-veneris</name>
    <name type="common">Maidenhair fern</name>
    <dbReference type="NCBI Taxonomy" id="13818"/>
    <lineage>
        <taxon>Eukaryota</taxon>
        <taxon>Viridiplantae</taxon>
        <taxon>Streptophyta</taxon>
        <taxon>Embryophyta</taxon>
        <taxon>Tracheophyta</taxon>
        <taxon>Polypodiopsida</taxon>
        <taxon>Polypodiidae</taxon>
        <taxon>Polypodiales</taxon>
        <taxon>Pteridineae</taxon>
        <taxon>Pteridaceae</taxon>
        <taxon>Vittarioideae</taxon>
        <taxon>Adiantum</taxon>
    </lineage>
</organism>
<dbReference type="GO" id="GO:0008270">
    <property type="term" value="F:zinc ion binding"/>
    <property type="evidence" value="ECO:0007669"/>
    <property type="project" value="UniProtKB-KW"/>
</dbReference>
<keyword evidence="8" id="KW-1185">Reference proteome</keyword>
<dbReference type="SMART" id="SM00744">
    <property type="entry name" value="RINGv"/>
    <property type="match status" value="1"/>
</dbReference>
<evidence type="ECO:0000259" key="6">
    <source>
        <dbReference type="PROSITE" id="PS51292"/>
    </source>
</evidence>
<keyword evidence="2" id="KW-0863">Zinc-finger</keyword>
<feature type="compositionally biased region" description="Polar residues" evidence="4">
    <location>
        <begin position="1"/>
        <end position="14"/>
    </location>
</feature>
<dbReference type="EMBL" id="JABFUD020000022">
    <property type="protein sequence ID" value="KAI5062265.1"/>
    <property type="molecule type" value="Genomic_DNA"/>
</dbReference>
<evidence type="ECO:0000313" key="7">
    <source>
        <dbReference type="EMBL" id="KAI5062265.1"/>
    </source>
</evidence>
<dbReference type="PROSITE" id="PS51292">
    <property type="entry name" value="ZF_RING_CH"/>
    <property type="match status" value="1"/>
</dbReference>
<name>A0A9D4U6Z3_ADICA</name>
<evidence type="ECO:0000256" key="4">
    <source>
        <dbReference type="SAM" id="MobiDB-lite"/>
    </source>
</evidence>
<keyword evidence="5" id="KW-0812">Transmembrane</keyword>
<evidence type="ECO:0000256" key="5">
    <source>
        <dbReference type="SAM" id="Phobius"/>
    </source>
</evidence>
<evidence type="ECO:0000313" key="8">
    <source>
        <dbReference type="Proteomes" id="UP000886520"/>
    </source>
</evidence>
<dbReference type="InterPro" id="IPR013083">
    <property type="entry name" value="Znf_RING/FYVE/PHD"/>
</dbReference>
<protein>
    <recommendedName>
        <fullName evidence="6">RING-CH-type domain-containing protein</fullName>
    </recommendedName>
</protein>
<dbReference type="PANTHER" id="PTHR46214">
    <property type="entry name" value="ZINC FINGER, RING-CH-TYPE"/>
    <property type="match status" value="1"/>
</dbReference>
<comment type="caution">
    <text evidence="7">The sequence shown here is derived from an EMBL/GenBank/DDBJ whole genome shotgun (WGS) entry which is preliminary data.</text>
</comment>
<dbReference type="Gene3D" id="3.30.40.10">
    <property type="entry name" value="Zinc/RING finger domain, C3HC4 (zinc finger)"/>
    <property type="match status" value="1"/>
</dbReference>
<sequence>MSLSSSEMDISNAPSAVESPVNPIHNPSSSSPVSAHAGPHIHDAEAYLEEGRCSTSSPETQGDKHANGGAGLDQQAMVRSPVHHDQGLSESPHGIVDVNYSDQPGGEPSAFDSDVEKGWGSSNAKKMDVDEEVPGECCRVCHLTVDKSPSAGHVIKLGCACKDDLALAHQRCAETWFTIKGNRTCEICGSTAQNILGNRNGVLWNDMEASHQGSSRAERCWQNQPLCNTLVVCVLLVLIASWLFRVTLF</sequence>
<keyword evidence="5" id="KW-1133">Transmembrane helix</keyword>
<evidence type="ECO:0000256" key="3">
    <source>
        <dbReference type="ARBA" id="ARBA00022833"/>
    </source>
</evidence>
<feature type="region of interest" description="Disordered" evidence="4">
    <location>
        <begin position="1"/>
        <end position="122"/>
    </location>
</feature>
<dbReference type="Proteomes" id="UP000886520">
    <property type="component" value="Chromosome 22"/>
</dbReference>
<dbReference type="PANTHER" id="PTHR46214:SF8">
    <property type="entry name" value="RING_FYVE_PHD ZINC FINGER SUPERFAMILY PROTEIN"/>
    <property type="match status" value="1"/>
</dbReference>
<keyword evidence="1" id="KW-0479">Metal-binding</keyword>
<feature type="compositionally biased region" description="Basic and acidic residues" evidence="4">
    <location>
        <begin position="40"/>
        <end position="52"/>
    </location>
</feature>
<gene>
    <name evidence="7" type="ORF">GOP47_0022804</name>
</gene>
<proteinExistence type="predicted"/>
<keyword evidence="3" id="KW-0862">Zinc</keyword>
<evidence type="ECO:0000256" key="1">
    <source>
        <dbReference type="ARBA" id="ARBA00022723"/>
    </source>
</evidence>
<dbReference type="InterPro" id="IPR011016">
    <property type="entry name" value="Znf_RING-CH"/>
</dbReference>
<feature type="transmembrane region" description="Helical" evidence="5">
    <location>
        <begin position="226"/>
        <end position="244"/>
    </location>
</feature>
<dbReference type="Pfam" id="PF12906">
    <property type="entry name" value="RINGv"/>
    <property type="match status" value="1"/>
</dbReference>
<feature type="domain" description="RING-CH-type" evidence="6">
    <location>
        <begin position="130"/>
        <end position="195"/>
    </location>
</feature>
<reference evidence="7" key="1">
    <citation type="submission" date="2021-01" db="EMBL/GenBank/DDBJ databases">
        <title>Adiantum capillus-veneris genome.</title>
        <authorList>
            <person name="Fang Y."/>
            <person name="Liao Q."/>
        </authorList>
    </citation>
    <scope>NUCLEOTIDE SEQUENCE</scope>
    <source>
        <strain evidence="7">H3</strain>
        <tissue evidence="7">Leaf</tissue>
    </source>
</reference>
<evidence type="ECO:0000256" key="2">
    <source>
        <dbReference type="ARBA" id="ARBA00022771"/>
    </source>
</evidence>
<dbReference type="SUPFAM" id="SSF57850">
    <property type="entry name" value="RING/U-box"/>
    <property type="match status" value="1"/>
</dbReference>
<dbReference type="AlphaFoldDB" id="A0A9D4U6Z3"/>